<evidence type="ECO:0000313" key="4">
    <source>
        <dbReference type="Proteomes" id="UP001230188"/>
    </source>
</evidence>
<keyword evidence="1" id="KW-0812">Transmembrane</keyword>
<comment type="caution">
    <text evidence="3">The sequence shown here is derived from an EMBL/GenBank/DDBJ whole genome shotgun (WGS) entry which is preliminary data.</text>
</comment>
<keyword evidence="1" id="KW-1133">Transmembrane helix</keyword>
<keyword evidence="4" id="KW-1185">Reference proteome</keyword>
<dbReference type="InterPro" id="IPR012668">
    <property type="entry name" value="CHP02466"/>
</dbReference>
<keyword evidence="1" id="KW-0472">Membrane</keyword>
<gene>
    <name evidence="3" type="ORF">CTAYLR_003435</name>
</gene>
<feature type="transmembrane region" description="Helical" evidence="1">
    <location>
        <begin position="404"/>
        <end position="424"/>
    </location>
</feature>
<evidence type="ECO:0000259" key="2">
    <source>
        <dbReference type="Pfam" id="PF02517"/>
    </source>
</evidence>
<name>A0AAD7U7K2_9STRA</name>
<feature type="transmembrane region" description="Helical" evidence="1">
    <location>
        <begin position="362"/>
        <end position="383"/>
    </location>
</feature>
<accession>A0AAD7U7K2</accession>
<dbReference type="EMBL" id="JAQMWT010000546">
    <property type="protein sequence ID" value="KAJ8599750.1"/>
    <property type="molecule type" value="Genomic_DNA"/>
</dbReference>
<sequence>MIERSPLPPDVAEAFLGEGCWEPATLREEGGFDFEEVTVYASSVRVPEGLAEAAILAAASGPSLDRSNVGGFHSDDDVFETCEAARPLRDAAFKAVAELPPEPPELATVEDSTGATIVRDDRFLFLVPRRVEAWFNVSKCGHYNCLHDHRGARWCGVYFVQCPDPPPPPLQHSGGLLLLLRHPNPPERGRYAVIHPVPGTMLLFPPSLRHAVLPVAPAAVHEGGGKNALRISVSFNFGCAAYRSPPSMRRQQEVPWRRVARRVDNAQRKVLERTKGLHPASQLGIVGAAYACHTCLLSRGCLPYPVQLIPNDRGLFQSIGYDSLAGMLVIALRWIRVASREKNPRSDLPWKPAKATIDARRFVGVVLALFGAFSFSATACVALDGHLYRAAYDGATISLAMHRALLILFGHLVWVAGGLTILTLALDNFWAKNAWFRFRWRDDWMWWVIGGYACSSWAFNCADALNQFIVPDCLFDDDTLVTQMINPEDNDIFTFATGAVAPCLSAPFWEETLYRGFLLPRLISRLDRRPRLCGECASTPQFASCMHPQLLFAAHHFSLTAGFPLAVLGLIWALVYIQSRNLLVTVLIHAMWNTRIFLGALLGL</sequence>
<proteinExistence type="predicted"/>
<evidence type="ECO:0000256" key="1">
    <source>
        <dbReference type="SAM" id="Phobius"/>
    </source>
</evidence>
<dbReference type="GO" id="GO:0004175">
    <property type="term" value="F:endopeptidase activity"/>
    <property type="evidence" value="ECO:0007669"/>
    <property type="project" value="UniProtKB-ARBA"/>
</dbReference>
<feature type="transmembrane region" description="Helical" evidence="1">
    <location>
        <begin position="583"/>
        <end position="603"/>
    </location>
</feature>
<feature type="transmembrane region" description="Helical" evidence="1">
    <location>
        <begin position="556"/>
        <end position="577"/>
    </location>
</feature>
<dbReference type="Pfam" id="PF13759">
    <property type="entry name" value="2OG-FeII_Oxy_5"/>
    <property type="match status" value="1"/>
</dbReference>
<evidence type="ECO:0000313" key="3">
    <source>
        <dbReference type="EMBL" id="KAJ8599750.1"/>
    </source>
</evidence>
<dbReference type="InterPro" id="IPR003675">
    <property type="entry name" value="Rce1/LyrA-like_dom"/>
</dbReference>
<reference evidence="3" key="1">
    <citation type="submission" date="2023-01" db="EMBL/GenBank/DDBJ databases">
        <title>Metagenome sequencing of chrysophaentin producing Chrysophaeum taylorii.</title>
        <authorList>
            <person name="Davison J."/>
            <person name="Bewley C."/>
        </authorList>
    </citation>
    <scope>NUCLEOTIDE SEQUENCE</scope>
    <source>
        <strain evidence="3">NIES-1699</strain>
    </source>
</reference>
<feature type="domain" description="CAAX prenyl protease 2/Lysostaphin resistance protein A-like" evidence="2">
    <location>
        <begin position="498"/>
        <end position="594"/>
    </location>
</feature>
<dbReference type="Pfam" id="PF02517">
    <property type="entry name" value="Rce1-like"/>
    <property type="match status" value="1"/>
</dbReference>
<dbReference type="PANTHER" id="PTHR43592:SF15">
    <property type="entry name" value="CAAX AMINO TERMINAL PROTEASE FAMILY PROTEIN"/>
    <property type="match status" value="1"/>
</dbReference>
<organism evidence="3 4">
    <name type="scientific">Chrysophaeum taylorii</name>
    <dbReference type="NCBI Taxonomy" id="2483200"/>
    <lineage>
        <taxon>Eukaryota</taxon>
        <taxon>Sar</taxon>
        <taxon>Stramenopiles</taxon>
        <taxon>Ochrophyta</taxon>
        <taxon>Pelagophyceae</taxon>
        <taxon>Pelagomonadales</taxon>
        <taxon>Pelagomonadaceae</taxon>
        <taxon>Chrysophaeum</taxon>
    </lineage>
</organism>
<dbReference type="Gene3D" id="2.60.120.620">
    <property type="entry name" value="q2cbj1_9rhob like domain"/>
    <property type="match status" value="1"/>
</dbReference>
<dbReference type="Proteomes" id="UP001230188">
    <property type="component" value="Unassembled WGS sequence"/>
</dbReference>
<dbReference type="GO" id="GO:0080120">
    <property type="term" value="P:CAAX-box protein maturation"/>
    <property type="evidence" value="ECO:0007669"/>
    <property type="project" value="UniProtKB-ARBA"/>
</dbReference>
<protein>
    <recommendedName>
        <fullName evidence="2">CAAX prenyl protease 2/Lysostaphin resistance protein A-like domain-containing protein</fullName>
    </recommendedName>
</protein>
<dbReference type="AlphaFoldDB" id="A0AAD7U7K2"/>
<dbReference type="PANTHER" id="PTHR43592">
    <property type="entry name" value="CAAX AMINO TERMINAL PROTEASE"/>
    <property type="match status" value="1"/>
</dbReference>